<name>A0A8X6VW74_TRICX</name>
<proteinExistence type="predicted"/>
<dbReference type="AlphaFoldDB" id="A0A8X6VW74"/>
<dbReference type="EMBL" id="BMAU01021364">
    <property type="protein sequence ID" value="GFY23541.1"/>
    <property type="molecule type" value="Genomic_DNA"/>
</dbReference>
<dbReference type="Proteomes" id="UP000887159">
    <property type="component" value="Unassembled WGS sequence"/>
</dbReference>
<gene>
    <name evidence="2" type="primary">NCL1_20726</name>
    <name evidence="2" type="ORF">TNCV_1038401</name>
</gene>
<keyword evidence="3" id="KW-1185">Reference proteome</keyword>
<evidence type="ECO:0000313" key="2">
    <source>
        <dbReference type="EMBL" id="GFY23541.1"/>
    </source>
</evidence>
<protein>
    <submittedName>
        <fullName evidence="2">Uncharacterized protein</fullName>
    </submittedName>
</protein>
<evidence type="ECO:0000313" key="3">
    <source>
        <dbReference type="Proteomes" id="UP000887159"/>
    </source>
</evidence>
<evidence type="ECO:0000256" key="1">
    <source>
        <dbReference type="SAM" id="MobiDB-lite"/>
    </source>
</evidence>
<comment type="caution">
    <text evidence="2">The sequence shown here is derived from an EMBL/GenBank/DDBJ whole genome shotgun (WGS) entry which is preliminary data.</text>
</comment>
<accession>A0A8X6VW74</accession>
<reference evidence="2" key="1">
    <citation type="submission" date="2020-08" db="EMBL/GenBank/DDBJ databases">
        <title>Multicomponent nature underlies the extraordinary mechanical properties of spider dragline silk.</title>
        <authorList>
            <person name="Kono N."/>
            <person name="Nakamura H."/>
            <person name="Mori M."/>
            <person name="Yoshida Y."/>
            <person name="Ohtoshi R."/>
            <person name="Malay A.D."/>
            <person name="Moran D.A.P."/>
            <person name="Tomita M."/>
            <person name="Numata K."/>
            <person name="Arakawa K."/>
        </authorList>
    </citation>
    <scope>NUCLEOTIDE SEQUENCE</scope>
</reference>
<sequence length="115" mass="12862">MLGPVDPRDTIYSKTRLRTTSTDQSSRRQPHCKKCTLAASYFIGRHPNTGRTFTRAPVSSRTIERRLAEGDLGSGHSLRVLPFTPFVNTSFCSGAYEKTVLQRNRTKSSLAMNPD</sequence>
<feature type="region of interest" description="Disordered" evidence="1">
    <location>
        <begin position="1"/>
        <end position="30"/>
    </location>
</feature>
<organism evidence="2 3">
    <name type="scientific">Trichonephila clavipes</name>
    <name type="common">Golden silk orbweaver</name>
    <name type="synonym">Nephila clavipes</name>
    <dbReference type="NCBI Taxonomy" id="2585209"/>
    <lineage>
        <taxon>Eukaryota</taxon>
        <taxon>Metazoa</taxon>
        <taxon>Ecdysozoa</taxon>
        <taxon>Arthropoda</taxon>
        <taxon>Chelicerata</taxon>
        <taxon>Arachnida</taxon>
        <taxon>Araneae</taxon>
        <taxon>Araneomorphae</taxon>
        <taxon>Entelegynae</taxon>
        <taxon>Araneoidea</taxon>
        <taxon>Nephilidae</taxon>
        <taxon>Trichonephila</taxon>
    </lineage>
</organism>
<feature type="compositionally biased region" description="Basic and acidic residues" evidence="1">
    <location>
        <begin position="1"/>
        <end position="11"/>
    </location>
</feature>